<dbReference type="EMBL" id="SWMU01000002">
    <property type="protein sequence ID" value="TKS56691.1"/>
    <property type="molecule type" value="Genomic_DNA"/>
</dbReference>
<protein>
    <recommendedName>
        <fullName evidence="3">DUF4136 domain-containing protein</fullName>
    </recommendedName>
</protein>
<dbReference type="PROSITE" id="PS51257">
    <property type="entry name" value="PROKAR_LIPOPROTEIN"/>
    <property type="match status" value="1"/>
</dbReference>
<evidence type="ECO:0000313" key="1">
    <source>
        <dbReference type="EMBL" id="TKS56691.1"/>
    </source>
</evidence>
<comment type="caution">
    <text evidence="1">The sequence shown here is derived from an EMBL/GenBank/DDBJ whole genome shotgun (WGS) entry which is preliminary data.</text>
</comment>
<dbReference type="OrthoDB" id="6078026at2"/>
<name>A0A4U5TS69_9FLAO</name>
<dbReference type="RefSeq" id="WP_138931793.1">
    <property type="nucleotide sequence ID" value="NZ_SWMU01000002.1"/>
</dbReference>
<dbReference type="AlphaFoldDB" id="A0A4U5TS69"/>
<evidence type="ECO:0008006" key="3">
    <source>
        <dbReference type="Google" id="ProtNLM"/>
    </source>
</evidence>
<dbReference type="Proteomes" id="UP000306552">
    <property type="component" value="Unassembled WGS sequence"/>
</dbReference>
<sequence>MRLILPLLATIFCVIVSCGSQNSSSWKSPDYEKQNYRKVMVLAKTSDELAQRQLEEATVKLLKNKGVNAITAYNSIEPKDLKSENTFIKKANTLQVDALIVYNFGKVKSEYKRKPSIDANIGVPVKLGIFRGFLGTDIPLAGGNRRVETVNAQVSFYNRSSSSMQWSQSLSGDLKNGTQNLASSFASKSVNKMFEDLLF</sequence>
<organism evidence="1 2">
    <name type="scientific">Mesohalobacter halotolerans</name>
    <dbReference type="NCBI Taxonomy" id="1883405"/>
    <lineage>
        <taxon>Bacteria</taxon>
        <taxon>Pseudomonadati</taxon>
        <taxon>Bacteroidota</taxon>
        <taxon>Flavobacteriia</taxon>
        <taxon>Flavobacteriales</taxon>
        <taxon>Flavobacteriaceae</taxon>
        <taxon>Mesohalobacter</taxon>
    </lineage>
</organism>
<keyword evidence="2" id="KW-1185">Reference proteome</keyword>
<gene>
    <name evidence="1" type="ORF">FCN74_06580</name>
</gene>
<proteinExistence type="predicted"/>
<accession>A0A4U5TS69</accession>
<reference evidence="1 2" key="1">
    <citation type="submission" date="2019-04" db="EMBL/GenBank/DDBJ databases">
        <title>Psychroflexus halotolerans sp. nov., isolated from a marine solar saltern.</title>
        <authorList>
            <person name="Feng X."/>
        </authorList>
    </citation>
    <scope>NUCLEOTIDE SEQUENCE [LARGE SCALE GENOMIC DNA]</scope>
    <source>
        <strain evidence="1 2">WDS2C27</strain>
    </source>
</reference>
<evidence type="ECO:0000313" key="2">
    <source>
        <dbReference type="Proteomes" id="UP000306552"/>
    </source>
</evidence>